<protein>
    <submittedName>
        <fullName evidence="1">Uncharacterized protein</fullName>
    </submittedName>
</protein>
<dbReference type="Proteomes" id="UP000305753">
    <property type="component" value="Segment"/>
</dbReference>
<accession>A0A4P2TJG1</accession>
<organism evidence="1 2">
    <name type="scientific">Vibrio phage VP-1</name>
    <dbReference type="NCBI Taxonomy" id="2234088"/>
    <lineage>
        <taxon>Viruses</taxon>
        <taxon>Duplodnaviria</taxon>
        <taxon>Heunggongvirae</taxon>
        <taxon>Uroviricota</taxon>
        <taxon>Caudoviricetes</taxon>
        <taxon>Pantevenvirales</taxon>
        <taxon>Ackermannviridae</taxon>
        <taxon>Vapseptimavirus</taxon>
        <taxon>Vapseptimavirus VAP7</taxon>
    </lineage>
</organism>
<dbReference type="EMBL" id="MH363700">
    <property type="protein sequence ID" value="AWY10101.1"/>
    <property type="molecule type" value="Genomic_DNA"/>
</dbReference>
<evidence type="ECO:0000313" key="1">
    <source>
        <dbReference type="EMBL" id="AWY10101.1"/>
    </source>
</evidence>
<reference evidence="1 2" key="1">
    <citation type="submission" date="2018-05" db="EMBL/GenBank/DDBJ databases">
        <title>Whole genome sequencing of Vibrio phage VP-1.</title>
        <authorList>
            <person name="Nandita M."/>
            <person name="Bhat S.G."/>
        </authorList>
    </citation>
    <scope>NUCLEOTIDE SEQUENCE [LARGE SCALE GENOMIC DNA]</scope>
</reference>
<sequence>MSMVVVSYSDLEADDEFIVRVLARGSFMYWTLSGSTVDRDKAAVYTLDSMCDLHKSVLRDNDCLQFILIGKEM</sequence>
<evidence type="ECO:0000313" key="2">
    <source>
        <dbReference type="Proteomes" id="UP000305753"/>
    </source>
</evidence>
<name>A0A4P2TJG1_9CAUD</name>
<proteinExistence type="predicted"/>